<dbReference type="eggNOG" id="arCOG08282">
    <property type="taxonomic scope" value="Archaea"/>
</dbReference>
<accession>D5VTW6</accession>
<keyword evidence="2" id="KW-1185">Reference proteome</keyword>
<dbReference type="Proteomes" id="UP000002061">
    <property type="component" value="Chromosome"/>
</dbReference>
<name>D5VTW6_METIM</name>
<dbReference type="STRING" id="573063.Metin_1369"/>
<dbReference type="HOGENOM" id="CLU_1582910_0_0_2"/>
<dbReference type="RefSeq" id="WP_013100764.1">
    <property type="nucleotide sequence ID" value="NC_014122.1"/>
</dbReference>
<dbReference type="KEGG" id="mif:Metin_1369"/>
<gene>
    <name evidence="1" type="ordered locus">Metin_1369</name>
</gene>
<dbReference type="AlphaFoldDB" id="D5VTW6"/>
<dbReference type="GeneID" id="9132400"/>
<dbReference type="EMBL" id="CP002009">
    <property type="protein sequence ID" value="ADG14019.1"/>
    <property type="molecule type" value="Genomic_DNA"/>
</dbReference>
<proteinExistence type="predicted"/>
<evidence type="ECO:0000313" key="2">
    <source>
        <dbReference type="Proteomes" id="UP000002061"/>
    </source>
</evidence>
<reference evidence="1" key="1">
    <citation type="submission" date="2010-04" db="EMBL/GenBank/DDBJ databases">
        <title>Complete sequence of Methanocaldococcus infernus ME.</title>
        <authorList>
            <consortium name="US DOE Joint Genome Institute"/>
            <person name="Lucas S."/>
            <person name="Copeland A."/>
            <person name="Lapidus A."/>
            <person name="Cheng J.-F."/>
            <person name="Bruce D."/>
            <person name="Goodwin L."/>
            <person name="Pitluck S."/>
            <person name="Munk A.C."/>
            <person name="Detter J.C."/>
            <person name="Han C."/>
            <person name="Tapia R."/>
            <person name="Land M."/>
            <person name="Hauser L."/>
            <person name="Kyrpides N."/>
            <person name="Mikhailova N."/>
            <person name="Sieprawska-Lupa M."/>
            <person name="Whitman W.B."/>
            <person name="Woyke T."/>
        </authorList>
    </citation>
    <scope>NUCLEOTIDE SEQUENCE [LARGE SCALE GENOMIC DNA]</scope>
    <source>
        <strain evidence="1">ME</strain>
    </source>
</reference>
<sequence length="172" mass="20324">MKSLENGRLRKLYYTIHILTEGDKRKWVRQEVLIAILYYLTNKGIFSYLFSPSPYYWLDRIKFINYSYEIFDDLNILVNNEIVNELLVSVRGHGEFIIGYSINKILDDVINDKELEVIKNLLLDENGKLKKIKLESDGLILGDEKIEITKLKKIDYSTKPYRLKVSLWVTKI</sequence>
<evidence type="ECO:0000313" key="1">
    <source>
        <dbReference type="EMBL" id="ADG14019.1"/>
    </source>
</evidence>
<protein>
    <submittedName>
        <fullName evidence="1">Uncharacterized protein</fullName>
    </submittedName>
</protein>
<organism evidence="1 2">
    <name type="scientific">Methanocaldococcus infernus (strain DSM 11812 / JCM 15783 / ME)</name>
    <dbReference type="NCBI Taxonomy" id="573063"/>
    <lineage>
        <taxon>Archaea</taxon>
        <taxon>Methanobacteriati</taxon>
        <taxon>Methanobacteriota</taxon>
        <taxon>Methanomada group</taxon>
        <taxon>Methanococci</taxon>
        <taxon>Methanococcales</taxon>
        <taxon>Methanocaldococcaceae</taxon>
        <taxon>Methanocaldococcus</taxon>
    </lineage>
</organism>
<dbReference type="OrthoDB" id="65927at2157"/>